<dbReference type="InterPro" id="IPR055710">
    <property type="entry name" value="DUF7286"/>
</dbReference>
<dbReference type="PATRIC" id="fig|1604004.4.peg.627"/>
<proteinExistence type="predicted"/>
<gene>
    <name evidence="1" type="ORF">HLASF_0599</name>
</gene>
<dbReference type="AlphaFoldDB" id="A0A0F7PA72"/>
<dbReference type="HOGENOM" id="CLU_010776_0_0_2"/>
<keyword evidence="2" id="KW-1185">Reference proteome</keyword>
<sequence>MVAVTIVSDDRGRVPFALIAALLLVSSLTFASGLVHEASQDPVSPRLVETSTQEARIQLGSVARAADRAAAAEPVLSPGQTQLGRVIADDPFERALELRIAVRASQRVAATRAAGRTTVRVSAPPITDEAAARRALREVDITHLEDERYRVVLENVSVVATRDGHVVERDVLILETTVALPSMTVHQRARTFERRLTADITDPGLNRGLTARLFALAWVRGYAQYGGAPISNVVANRHVGVLTNDALVDQQVAAFGRADPESQRGVARAAADVAVVDGVGGLESLVTSAADPANGSEKPGRAASLDAVEMPSVVDDPQEFDVGQGADRAFVDFADGSGLDQAVRSAYRTSIRPETSARFTGYDERYEGERPENGTRRFSYTTSDRTVTGDDRAAGYGSTVLRYDRTVAVTRTEHTFWTVNRSFAGTTSVARERTYDVSVDVECRYDRPDDAPSARMTRTCPFGEPARAALERESAEAMSTRFGGVDSVAADAATGYHWHGWRTVTVDPPPGARERAYGSAAALRDEVRGIDVEMPPASMASKANPASRLEATIRRRHDSLVDAPRYYDSAATVAEYAARDAYLDALRGDLADQSSAIAGMQDGLGDVMASNAVPGAPPDDEPEALSPIAASVSAEPRYLSLSAQRGSPNLAARNVNLFTVPYGDAADVVGGAIGGDDDSASLSSATNTLVATNRALESADDPQLRARRDRLRGAIRSSIARVRVEQRSALRIGTDLSRREATAVIDAGYDRHDSVASRARAVSDGSIAEDIAASLPPSTTASVRDRALVEVRVATTDARGDETVRVSESVVQGVAERVRPHVREGVEQAVRVGTDRAASMAKRRTMRSAAAKMPAGLPLTPVPGQWYATANVWVVSVKGGYDRFVVDAPRASPTQGNGGTIQYVRESDTVSLDVDGDGHEEIVGLNEPIELATTTGVFVVVPPGPAGVGDTNGDADERSSGW</sequence>
<organism evidence="1 2">
    <name type="scientific">Halanaeroarchaeum sulfurireducens</name>
    <dbReference type="NCBI Taxonomy" id="1604004"/>
    <lineage>
        <taxon>Archaea</taxon>
        <taxon>Methanobacteriati</taxon>
        <taxon>Methanobacteriota</taxon>
        <taxon>Stenosarchaea group</taxon>
        <taxon>Halobacteria</taxon>
        <taxon>Halobacteriales</taxon>
        <taxon>Halobacteriaceae</taxon>
        <taxon>Halanaeroarchaeum</taxon>
    </lineage>
</organism>
<accession>A0A0F7PA72</accession>
<reference evidence="1 2" key="1">
    <citation type="journal article" date="2015" name="ISME J.">
        <title>Elemental sulfur and acetate can support life of a novel strictly anaerobic haloarchaeon.</title>
        <authorList>
            <person name="Sorokin D.Y."/>
            <person name="Kublanov I.V."/>
            <person name="Gavrilov S.N."/>
            <person name="Rojo D."/>
            <person name="Roman P."/>
            <person name="Golyshin P.N."/>
            <person name="Slepak V.Z."/>
            <person name="Smedile F."/>
            <person name="Ferrer M."/>
            <person name="Messina E."/>
            <person name="La Cono V."/>
            <person name="Yakimov M.M."/>
        </authorList>
    </citation>
    <scope>NUCLEOTIDE SEQUENCE [LARGE SCALE GENOMIC DNA]</scope>
    <source>
        <strain evidence="1 2">HSR2</strain>
    </source>
</reference>
<protein>
    <submittedName>
        <fullName evidence="1">Uncharacterized protein</fullName>
    </submittedName>
</protein>
<dbReference type="KEGG" id="hsu:HLASF_0599"/>
<evidence type="ECO:0000313" key="1">
    <source>
        <dbReference type="EMBL" id="AKH97095.1"/>
    </source>
</evidence>
<name>A0A0F7PA72_9EURY</name>
<evidence type="ECO:0000313" key="2">
    <source>
        <dbReference type="Proteomes" id="UP000069906"/>
    </source>
</evidence>
<dbReference type="EMBL" id="CP008874">
    <property type="protein sequence ID" value="AKH97095.1"/>
    <property type="molecule type" value="Genomic_DNA"/>
</dbReference>
<dbReference type="Pfam" id="PF23957">
    <property type="entry name" value="DUF7286"/>
    <property type="match status" value="1"/>
</dbReference>
<dbReference type="Proteomes" id="UP000069906">
    <property type="component" value="Chromosome"/>
</dbReference>